<reference evidence="2 3" key="1">
    <citation type="journal article" date="2015" name="Nature">
        <title>rRNA introns, odd ribosomes, and small enigmatic genomes across a large radiation of phyla.</title>
        <authorList>
            <person name="Brown C.T."/>
            <person name="Hug L.A."/>
            <person name="Thomas B.C."/>
            <person name="Sharon I."/>
            <person name="Castelle C.J."/>
            <person name="Singh A."/>
            <person name="Wilkins M.J."/>
            <person name="Williams K.H."/>
            <person name="Banfield J.F."/>
        </authorList>
    </citation>
    <scope>NUCLEOTIDE SEQUENCE [LARGE SCALE GENOMIC DNA]</scope>
</reference>
<keyword evidence="1" id="KW-0812">Transmembrane</keyword>
<dbReference type="STRING" id="1618570.UT08_C0016G0021"/>
<dbReference type="AlphaFoldDB" id="A0A0G0L0W2"/>
<comment type="caution">
    <text evidence="2">The sequence shown here is derived from an EMBL/GenBank/DDBJ whole genome shotgun (WGS) entry which is preliminary data.</text>
</comment>
<accession>A0A0G0L0W2</accession>
<evidence type="ECO:0000313" key="3">
    <source>
        <dbReference type="Proteomes" id="UP000034081"/>
    </source>
</evidence>
<sequence length="211" mass="23835">MRKIIIPSIVVIAFVAFAAIPIYFFINSSFLLKNIFVSAEDSFGFIIPANHEVQGPMRRNYDCKKPELGQDCKLFHEYDIRNPNDEHHDYIIFEVYSDVPDNNKKPTITIGTKTIAFLIGDGFRSFDNLKSSISQIKDVNTGNCSCNLCSGSCTKPSSERILCGIPSEENYIFCAENYCIDNGSTCTSVSYNVLKRNYLKSNLFKVLKSIF</sequence>
<feature type="transmembrane region" description="Helical" evidence="1">
    <location>
        <begin position="6"/>
        <end position="26"/>
    </location>
</feature>
<dbReference type="Proteomes" id="UP000034081">
    <property type="component" value="Unassembled WGS sequence"/>
</dbReference>
<name>A0A0G0L0W2_9BACT</name>
<keyword evidence="1" id="KW-0472">Membrane</keyword>
<evidence type="ECO:0000256" key="1">
    <source>
        <dbReference type="SAM" id="Phobius"/>
    </source>
</evidence>
<keyword evidence="1" id="KW-1133">Transmembrane helix</keyword>
<proteinExistence type="predicted"/>
<gene>
    <name evidence="2" type="ORF">UT08_C0016G0021</name>
</gene>
<protein>
    <submittedName>
        <fullName evidence="2">Uncharacterized protein</fullName>
    </submittedName>
</protein>
<evidence type="ECO:0000313" key="2">
    <source>
        <dbReference type="EMBL" id="KKQ84607.1"/>
    </source>
</evidence>
<organism evidence="2 3">
    <name type="scientific">Candidatus Woesebacteria bacterium GW2011_GWB1_38_8</name>
    <dbReference type="NCBI Taxonomy" id="1618570"/>
    <lineage>
        <taxon>Bacteria</taxon>
        <taxon>Candidatus Woeseibacteriota</taxon>
    </lineage>
</organism>
<dbReference type="EMBL" id="LBVL01000016">
    <property type="protein sequence ID" value="KKQ84607.1"/>
    <property type="molecule type" value="Genomic_DNA"/>
</dbReference>